<evidence type="ECO:0000313" key="3">
    <source>
        <dbReference type="Proteomes" id="UP001196980"/>
    </source>
</evidence>
<keyword evidence="1" id="KW-0812">Transmembrane</keyword>
<reference evidence="2 3" key="1">
    <citation type="journal article" date="2020" name="J Geophys Res Biogeosci">
        <title>Magnetotaxis as an Adaptation to Enable Bacterial Shuttling of Microbial Sulfur and Sulfur Cycling Across Aquatic Oxic#Anoxic Interfaces.</title>
        <authorList>
            <person name="Li J."/>
            <person name="Liu P."/>
            <person name="Wang J."/>
            <person name="Roberts A.P."/>
            <person name="Pan Y."/>
        </authorList>
    </citation>
    <scope>NUCLEOTIDE SEQUENCE [LARGE SCALE GENOMIC DNA]</scope>
    <source>
        <strain evidence="2 3">MYR-1_YQ</strain>
    </source>
</reference>
<evidence type="ECO:0000256" key="1">
    <source>
        <dbReference type="SAM" id="Phobius"/>
    </source>
</evidence>
<dbReference type="RefSeq" id="WP_218254283.1">
    <property type="nucleotide sequence ID" value="NZ_JABXWD010000725.1"/>
</dbReference>
<organism evidence="2 3">
    <name type="scientific">Candidatus Magnetobacterium casense</name>
    <dbReference type="NCBI Taxonomy" id="1455061"/>
    <lineage>
        <taxon>Bacteria</taxon>
        <taxon>Pseudomonadati</taxon>
        <taxon>Nitrospirota</taxon>
        <taxon>Thermodesulfovibrionia</taxon>
        <taxon>Thermodesulfovibrionales</taxon>
        <taxon>Candidatus Magnetobacteriaceae</taxon>
        <taxon>Candidatus Magnetobacterium</taxon>
    </lineage>
</organism>
<evidence type="ECO:0000313" key="2">
    <source>
        <dbReference type="EMBL" id="MBV6343667.1"/>
    </source>
</evidence>
<comment type="caution">
    <text evidence="2">The sequence shown here is derived from an EMBL/GenBank/DDBJ whole genome shotgun (WGS) entry which is preliminary data.</text>
</comment>
<keyword evidence="1" id="KW-1133">Transmembrane helix</keyword>
<accession>A0ABS6S491</accession>
<protein>
    <submittedName>
        <fullName evidence="2">Uncharacterized protein</fullName>
    </submittedName>
</protein>
<dbReference type="Proteomes" id="UP001196980">
    <property type="component" value="Unassembled WGS sequence"/>
</dbReference>
<keyword evidence="3" id="KW-1185">Reference proteome</keyword>
<name>A0ABS6S491_9BACT</name>
<keyword evidence="1" id="KW-0472">Membrane</keyword>
<feature type="transmembrane region" description="Helical" evidence="1">
    <location>
        <begin position="84"/>
        <end position="103"/>
    </location>
</feature>
<gene>
    <name evidence="2" type="ORF">HWQ67_19035</name>
</gene>
<dbReference type="EMBL" id="JABXWD010000725">
    <property type="protein sequence ID" value="MBV6343667.1"/>
    <property type="molecule type" value="Genomic_DNA"/>
</dbReference>
<proteinExistence type="predicted"/>
<sequence length="109" mass="12297">MLEKYIELKIGILDAVLKEREKAVENLAKQEAQNAAASIAKEYVLRETHTRDIKTLQEQISGPLGMELRMRALEQSKGVVDAKMYMILIGIPLAVSGLMYILMNHLPKM</sequence>